<evidence type="ECO:0000256" key="1">
    <source>
        <dbReference type="SAM" id="SignalP"/>
    </source>
</evidence>
<dbReference type="PANTHER" id="PTHR34223">
    <property type="entry name" value="OS11G0201299 PROTEIN"/>
    <property type="match status" value="1"/>
</dbReference>
<dbReference type="SUPFAM" id="SSF81383">
    <property type="entry name" value="F-box domain"/>
    <property type="match status" value="1"/>
</dbReference>
<dbReference type="InterPro" id="IPR055357">
    <property type="entry name" value="LRR_At1g61320_AtMIF1"/>
</dbReference>
<dbReference type="PANTHER" id="PTHR34223:SF83">
    <property type="entry name" value="F-BOX DOMAIN-CONTAINING PROTEIN"/>
    <property type="match status" value="1"/>
</dbReference>
<organism evidence="3 4">
    <name type="scientific">Hibiscus sabdariffa</name>
    <name type="common">roselle</name>
    <dbReference type="NCBI Taxonomy" id="183260"/>
    <lineage>
        <taxon>Eukaryota</taxon>
        <taxon>Viridiplantae</taxon>
        <taxon>Streptophyta</taxon>
        <taxon>Embryophyta</taxon>
        <taxon>Tracheophyta</taxon>
        <taxon>Spermatophyta</taxon>
        <taxon>Magnoliopsida</taxon>
        <taxon>eudicotyledons</taxon>
        <taxon>Gunneridae</taxon>
        <taxon>Pentapetalae</taxon>
        <taxon>rosids</taxon>
        <taxon>malvids</taxon>
        <taxon>Malvales</taxon>
        <taxon>Malvaceae</taxon>
        <taxon>Malvoideae</taxon>
        <taxon>Hibiscus</taxon>
    </lineage>
</organism>
<feature type="signal peptide" evidence="1">
    <location>
        <begin position="1"/>
        <end position="20"/>
    </location>
</feature>
<gene>
    <name evidence="3" type="ORF">V6N11_071091</name>
</gene>
<dbReference type="Gene3D" id="3.80.10.10">
    <property type="entry name" value="Ribonuclease Inhibitor"/>
    <property type="match status" value="1"/>
</dbReference>
<proteinExistence type="predicted"/>
<dbReference type="InterPro" id="IPR053781">
    <property type="entry name" value="F-box_AtFBL13-like"/>
</dbReference>
<accession>A0ABR1ZWC7</accession>
<evidence type="ECO:0000313" key="3">
    <source>
        <dbReference type="EMBL" id="KAK8485020.1"/>
    </source>
</evidence>
<reference evidence="3 4" key="1">
    <citation type="journal article" date="2024" name="G3 (Bethesda)">
        <title>Genome assembly of Hibiscus sabdariffa L. provides insights into metabolisms of medicinal natural products.</title>
        <authorList>
            <person name="Kim T."/>
        </authorList>
    </citation>
    <scope>NUCLEOTIDE SEQUENCE [LARGE SCALE GENOMIC DNA]</scope>
    <source>
        <strain evidence="3">TK-2024</strain>
        <tissue evidence="3">Old leaves</tissue>
    </source>
</reference>
<dbReference type="InterPro" id="IPR036047">
    <property type="entry name" value="F-box-like_dom_sf"/>
</dbReference>
<sequence length="328" mass="37566">MGKSKLLTFLVLFIAMPDEQDRMSALPDAILHQILSFLPTKHSIQTSILSKRWIHLWKFTPAIHIPYNEITPSQRTFIHNTLTQHQALKIHNFRLHFSLGITWYPDLAVQLQNCIEFAISRQVQTLSVYADLVAAFIDPQDYYVLPSMFYSHDNVRSLQQVSLMGFLFNPNPPSGVPFASLKTLCFFDCAIDDETLNGLLSNCPVLESLTIDGCHRSHNFKASWCQRMKLKHHVLRCRGDDGLNVEIGVSSLSTLKVHGDLMKISFTSLPSMVEATVFRCIYSPYTEDFCFRTWLRNLANVNKLGVDSWFPQALFLTFGAFVESLERW</sequence>
<name>A0ABR1ZWC7_9ROSI</name>
<dbReference type="PROSITE" id="PS50181">
    <property type="entry name" value="FBOX"/>
    <property type="match status" value="1"/>
</dbReference>
<dbReference type="SUPFAM" id="SSF52047">
    <property type="entry name" value="RNI-like"/>
    <property type="match status" value="1"/>
</dbReference>
<dbReference type="Proteomes" id="UP001396334">
    <property type="component" value="Unassembled WGS sequence"/>
</dbReference>
<feature type="chain" id="PRO_5046775867" description="F-box domain-containing protein" evidence="1">
    <location>
        <begin position="21"/>
        <end position="328"/>
    </location>
</feature>
<dbReference type="InterPro" id="IPR001810">
    <property type="entry name" value="F-box_dom"/>
</dbReference>
<dbReference type="Gene3D" id="1.20.1280.50">
    <property type="match status" value="1"/>
</dbReference>
<comment type="caution">
    <text evidence="3">The sequence shown here is derived from an EMBL/GenBank/DDBJ whole genome shotgun (WGS) entry which is preliminary data.</text>
</comment>
<dbReference type="InterPro" id="IPR032675">
    <property type="entry name" value="LRR_dom_sf"/>
</dbReference>
<evidence type="ECO:0000313" key="4">
    <source>
        <dbReference type="Proteomes" id="UP001396334"/>
    </source>
</evidence>
<dbReference type="EMBL" id="JBBPBN010000522">
    <property type="protein sequence ID" value="KAK8485020.1"/>
    <property type="molecule type" value="Genomic_DNA"/>
</dbReference>
<feature type="domain" description="F-box" evidence="2">
    <location>
        <begin position="20"/>
        <end position="56"/>
    </location>
</feature>
<dbReference type="Pfam" id="PF00646">
    <property type="entry name" value="F-box"/>
    <property type="match status" value="1"/>
</dbReference>
<evidence type="ECO:0000259" key="2">
    <source>
        <dbReference type="PROSITE" id="PS50181"/>
    </source>
</evidence>
<keyword evidence="4" id="KW-1185">Reference proteome</keyword>
<dbReference type="InterPro" id="IPR053197">
    <property type="entry name" value="F-box_SCFL_complex_component"/>
</dbReference>
<dbReference type="CDD" id="cd22160">
    <property type="entry name" value="F-box_AtFBL13-like"/>
    <property type="match status" value="1"/>
</dbReference>
<protein>
    <recommendedName>
        <fullName evidence="2">F-box domain-containing protein</fullName>
    </recommendedName>
</protein>
<keyword evidence="1" id="KW-0732">Signal</keyword>
<dbReference type="Pfam" id="PF23622">
    <property type="entry name" value="LRR_At1g61320_AtMIF1"/>
    <property type="match status" value="1"/>
</dbReference>